<dbReference type="Proteomes" id="UP000799755">
    <property type="component" value="Unassembled WGS sequence"/>
</dbReference>
<name>A0ACB6QVL0_9PLEO</name>
<accession>A0ACB6QVL0</accession>
<proteinExistence type="predicted"/>
<evidence type="ECO:0000313" key="1">
    <source>
        <dbReference type="EMBL" id="KAF2470226.1"/>
    </source>
</evidence>
<reference evidence="1" key="1">
    <citation type="journal article" date="2020" name="Stud. Mycol.">
        <title>101 Dothideomycetes genomes: a test case for predicting lifestyles and emergence of pathogens.</title>
        <authorList>
            <person name="Haridas S."/>
            <person name="Albert R."/>
            <person name="Binder M."/>
            <person name="Bloem J."/>
            <person name="Labutti K."/>
            <person name="Salamov A."/>
            <person name="Andreopoulos B."/>
            <person name="Baker S."/>
            <person name="Barry K."/>
            <person name="Bills G."/>
            <person name="Bluhm B."/>
            <person name="Cannon C."/>
            <person name="Castanera R."/>
            <person name="Culley D."/>
            <person name="Daum C."/>
            <person name="Ezra D."/>
            <person name="Gonzalez J."/>
            <person name="Henrissat B."/>
            <person name="Kuo A."/>
            <person name="Liang C."/>
            <person name="Lipzen A."/>
            <person name="Lutzoni F."/>
            <person name="Magnuson J."/>
            <person name="Mondo S."/>
            <person name="Nolan M."/>
            <person name="Ohm R."/>
            <person name="Pangilinan J."/>
            <person name="Park H.-J."/>
            <person name="Ramirez L."/>
            <person name="Alfaro M."/>
            <person name="Sun H."/>
            <person name="Tritt A."/>
            <person name="Yoshinaga Y."/>
            <person name="Zwiers L.-H."/>
            <person name="Turgeon B."/>
            <person name="Goodwin S."/>
            <person name="Spatafora J."/>
            <person name="Crous P."/>
            <person name="Grigoriev I."/>
        </authorList>
    </citation>
    <scope>NUCLEOTIDE SEQUENCE</scope>
    <source>
        <strain evidence="1">ATCC 200398</strain>
    </source>
</reference>
<dbReference type="EMBL" id="MU003509">
    <property type="protein sequence ID" value="KAF2470226.1"/>
    <property type="molecule type" value="Genomic_DNA"/>
</dbReference>
<organism evidence="1 2">
    <name type="scientific">Lindgomyces ingoldianus</name>
    <dbReference type="NCBI Taxonomy" id="673940"/>
    <lineage>
        <taxon>Eukaryota</taxon>
        <taxon>Fungi</taxon>
        <taxon>Dikarya</taxon>
        <taxon>Ascomycota</taxon>
        <taxon>Pezizomycotina</taxon>
        <taxon>Dothideomycetes</taxon>
        <taxon>Pleosporomycetidae</taxon>
        <taxon>Pleosporales</taxon>
        <taxon>Lindgomycetaceae</taxon>
        <taxon>Lindgomyces</taxon>
    </lineage>
</organism>
<protein>
    <submittedName>
        <fullName evidence="1">Uncharacterized protein</fullName>
    </submittedName>
</protein>
<comment type="caution">
    <text evidence="1">The sequence shown here is derived from an EMBL/GenBank/DDBJ whole genome shotgun (WGS) entry which is preliminary data.</text>
</comment>
<evidence type="ECO:0000313" key="2">
    <source>
        <dbReference type="Proteomes" id="UP000799755"/>
    </source>
</evidence>
<gene>
    <name evidence="1" type="ORF">BDR25DRAFT_226954</name>
</gene>
<sequence>MPLTNVWTLACLSLTFASFSQAEIKALRGNPSSSVTNTAGGFVPGSAGSWLSPPYEWFFEYPMPVAPIKSSKLTYTNSSTQDTIDYYEVELKSFQKQIYPNLKPTELVGYDGISPGPMFIMQKGREAVVRFSNKGPTNLSVHVHGQYNRAPWDGWAGDIALPGQYKDYYYPNSQNARTIWYHDHSEYATAEDTYRGQQGFYIITDVEEQGLGLPSGEYDVTIAIDAKVYNPDGSLRFDTNDNVGLWGDIIHANGQPWPYLSVEPRKYRLRLLNGAISRTFSISLSVEKTDGFGDKIIDFNVIASDGGLFAHPVETTNLQISMGERYEIIVDFSNYGGKNITMKNARGMGENIDYVATDMVMRFTVGNSVSNNSNNNLPSNLVHVPFPPDKTEADKDFTFERIGDEWLINGVGFSDVEHRILTKPPRGAVEVWTLHNSGQGTHPVHIHLVDFQVLSRTGGRNTVYPYEAAGLKDVVWLAAGETVRVAARYAPWDGVYMFHCHNLVHEDHDMLVAFNVTQLGKWGYGESTHLIDPMEPEYRPKNIDPADYASDAIVKKLSWFYSSDAYHHGKETEVLLRTRCLLGG</sequence>
<keyword evidence="2" id="KW-1185">Reference proteome</keyword>